<evidence type="ECO:0000256" key="1">
    <source>
        <dbReference type="SAM" id="MobiDB-lite"/>
    </source>
</evidence>
<dbReference type="KEGG" id="chig:CH63R_13171"/>
<proteinExistence type="predicted"/>
<dbReference type="VEuPathDB" id="FungiDB:CH63R_13171"/>
<accession>A0A1B7XWB7</accession>
<evidence type="ECO:0000313" key="2">
    <source>
        <dbReference type="EMBL" id="OBR04044.1"/>
    </source>
</evidence>
<evidence type="ECO:0000313" key="3">
    <source>
        <dbReference type="Proteomes" id="UP000092177"/>
    </source>
</evidence>
<sequence length="175" mass="19903">MIETGRQEASSFGSTGWRDENPESRHPEKKRRNYMMNSLGKSRVGKGERPHSPAYQARNDIWNQTSSEVRFLMLRRKHASLCWPAAFSQAGVVVKPGRRMWCRGLKSYEVLCCRDVPGPRPSRYCLFHRSNLERVGGRSNLSGSCNAPWGGLASRHLEILLSRPVQDGSRIALKY</sequence>
<dbReference type="EMBL" id="LTAN01000009">
    <property type="protein sequence ID" value="OBR04044.1"/>
    <property type="molecule type" value="Genomic_DNA"/>
</dbReference>
<dbReference type="Proteomes" id="UP000092177">
    <property type="component" value="Chromosome 9"/>
</dbReference>
<feature type="compositionally biased region" description="Basic and acidic residues" evidence="1">
    <location>
        <begin position="17"/>
        <end position="26"/>
    </location>
</feature>
<reference evidence="3" key="1">
    <citation type="journal article" date="2017" name="BMC Genomics">
        <title>Gapless genome assembly of Colletotrichum higginsianum reveals chromosome structure and association of transposable elements with secondary metabolite gene clusters.</title>
        <authorList>
            <person name="Dallery J.-F."/>
            <person name="Lapalu N."/>
            <person name="Zampounis A."/>
            <person name="Pigne S."/>
            <person name="Luyten I."/>
            <person name="Amselem J."/>
            <person name="Wittenberg A.H.J."/>
            <person name="Zhou S."/>
            <person name="de Queiroz M.V."/>
            <person name="Robin G.P."/>
            <person name="Auger A."/>
            <person name="Hainaut M."/>
            <person name="Henrissat B."/>
            <person name="Kim K.-T."/>
            <person name="Lee Y.-H."/>
            <person name="Lespinet O."/>
            <person name="Schwartz D.C."/>
            <person name="Thon M.R."/>
            <person name="O'Connell R.J."/>
        </authorList>
    </citation>
    <scope>NUCLEOTIDE SEQUENCE [LARGE SCALE GENOMIC DNA]</scope>
    <source>
        <strain evidence="3">IMI 349063</strain>
    </source>
</reference>
<dbReference type="AlphaFoldDB" id="A0A1B7XWB7"/>
<protein>
    <submittedName>
        <fullName evidence="2">Uncharacterized protein</fullName>
    </submittedName>
</protein>
<comment type="caution">
    <text evidence="2">The sequence shown here is derived from an EMBL/GenBank/DDBJ whole genome shotgun (WGS) entry which is preliminary data.</text>
</comment>
<dbReference type="GeneID" id="28872252"/>
<organism evidence="2 3">
    <name type="scientific">Colletotrichum higginsianum (strain IMI 349063)</name>
    <name type="common">Crucifer anthracnose fungus</name>
    <dbReference type="NCBI Taxonomy" id="759273"/>
    <lineage>
        <taxon>Eukaryota</taxon>
        <taxon>Fungi</taxon>
        <taxon>Dikarya</taxon>
        <taxon>Ascomycota</taxon>
        <taxon>Pezizomycotina</taxon>
        <taxon>Sordariomycetes</taxon>
        <taxon>Hypocreomycetidae</taxon>
        <taxon>Glomerellales</taxon>
        <taxon>Glomerellaceae</taxon>
        <taxon>Colletotrichum</taxon>
        <taxon>Colletotrichum destructivum species complex</taxon>
    </lineage>
</organism>
<name>A0A1B7XWB7_COLHI</name>
<dbReference type="RefSeq" id="XP_018152562.1">
    <property type="nucleotide sequence ID" value="XM_018308145.1"/>
</dbReference>
<gene>
    <name evidence="2" type="ORF">CH63R_13171</name>
</gene>
<keyword evidence="3" id="KW-1185">Reference proteome</keyword>
<feature type="region of interest" description="Disordered" evidence="1">
    <location>
        <begin position="1"/>
        <end position="54"/>
    </location>
</feature>